<dbReference type="PANTHER" id="PTHR24129">
    <property type="entry name" value="ANKYCORBIN"/>
    <property type="match status" value="1"/>
</dbReference>
<reference evidence="3" key="1">
    <citation type="submission" date="2025-08" db="UniProtKB">
        <authorList>
            <consortium name="Ensembl"/>
        </authorList>
    </citation>
    <scope>IDENTIFICATION</scope>
</reference>
<organism evidence="3 4">
    <name type="scientific">Sphenodon punctatus</name>
    <name type="common">Tuatara</name>
    <name type="synonym">Hatteria punctata</name>
    <dbReference type="NCBI Taxonomy" id="8508"/>
    <lineage>
        <taxon>Eukaryota</taxon>
        <taxon>Metazoa</taxon>
        <taxon>Chordata</taxon>
        <taxon>Craniata</taxon>
        <taxon>Vertebrata</taxon>
        <taxon>Euteleostomi</taxon>
        <taxon>Lepidosauria</taxon>
        <taxon>Sphenodontia</taxon>
        <taxon>Sphenodontidae</taxon>
        <taxon>Sphenodon</taxon>
    </lineage>
</organism>
<evidence type="ECO:0000256" key="1">
    <source>
        <dbReference type="ARBA" id="ARBA00022737"/>
    </source>
</evidence>
<keyword evidence="1" id="KW-0677">Repeat</keyword>
<evidence type="ECO:0000256" key="2">
    <source>
        <dbReference type="ARBA" id="ARBA00023054"/>
    </source>
</evidence>
<dbReference type="InterPro" id="IPR042420">
    <property type="entry name" value="RAI14/UACA"/>
</dbReference>
<sequence length="120" mass="13698">ITREGTVPKEEHEQVRCSLLAEVNMLKAKLSDLGRKHERTSTEVFQVSVSTLSHAFPAAPDLILGQCLPLWLQDAKKHHNNVVSLYRSHLLYAIQGHMDEDVQSLLFQILKMQKLQEQGR</sequence>
<keyword evidence="2" id="KW-0175">Coiled coil</keyword>
<proteinExistence type="predicted"/>
<evidence type="ECO:0000313" key="3">
    <source>
        <dbReference type="Ensembl" id="ENSSPUP00000014148.1"/>
    </source>
</evidence>
<name>A0A8D0GYR1_SPHPU</name>
<dbReference type="AlphaFoldDB" id="A0A8D0GYR1"/>
<dbReference type="GeneTree" id="ENSGT00940000159237"/>
<keyword evidence="4" id="KW-1185">Reference proteome</keyword>
<dbReference type="Ensembl" id="ENSSPUT00000015090.1">
    <property type="protein sequence ID" value="ENSSPUP00000014148.1"/>
    <property type="gene ID" value="ENSSPUG00000010907.1"/>
</dbReference>
<protein>
    <submittedName>
        <fullName evidence="3">Uncharacterized protein</fullName>
    </submittedName>
</protein>
<dbReference type="Proteomes" id="UP000694392">
    <property type="component" value="Unplaced"/>
</dbReference>
<evidence type="ECO:0000313" key="4">
    <source>
        <dbReference type="Proteomes" id="UP000694392"/>
    </source>
</evidence>
<accession>A0A8D0GYR1</accession>
<dbReference type="PANTHER" id="PTHR24129:SF0">
    <property type="entry name" value="ANKYCORBIN"/>
    <property type="match status" value="1"/>
</dbReference>
<reference evidence="3" key="2">
    <citation type="submission" date="2025-09" db="UniProtKB">
        <authorList>
            <consortium name="Ensembl"/>
        </authorList>
    </citation>
    <scope>IDENTIFICATION</scope>
</reference>
<dbReference type="GO" id="GO:0003779">
    <property type="term" value="F:actin binding"/>
    <property type="evidence" value="ECO:0007669"/>
    <property type="project" value="InterPro"/>
</dbReference>